<evidence type="ECO:0000313" key="4">
    <source>
        <dbReference type="EMBL" id="KAH7231033.1"/>
    </source>
</evidence>
<dbReference type="AlphaFoldDB" id="A0A8K0RMY2"/>
<reference evidence="4" key="1">
    <citation type="journal article" date="2021" name="Nat. Commun.">
        <title>Genetic determinants of endophytism in the Arabidopsis root mycobiome.</title>
        <authorList>
            <person name="Mesny F."/>
            <person name="Miyauchi S."/>
            <person name="Thiergart T."/>
            <person name="Pickel B."/>
            <person name="Atanasova L."/>
            <person name="Karlsson M."/>
            <person name="Huettel B."/>
            <person name="Barry K.W."/>
            <person name="Haridas S."/>
            <person name="Chen C."/>
            <person name="Bauer D."/>
            <person name="Andreopoulos W."/>
            <person name="Pangilinan J."/>
            <person name="LaButti K."/>
            <person name="Riley R."/>
            <person name="Lipzen A."/>
            <person name="Clum A."/>
            <person name="Drula E."/>
            <person name="Henrissat B."/>
            <person name="Kohler A."/>
            <person name="Grigoriev I.V."/>
            <person name="Martin F.M."/>
            <person name="Hacquard S."/>
        </authorList>
    </citation>
    <scope>NUCLEOTIDE SEQUENCE</scope>
    <source>
        <strain evidence="4">MPI-SDFR-AT-0068</strain>
    </source>
</reference>
<evidence type="ECO:0000256" key="2">
    <source>
        <dbReference type="ARBA" id="ARBA00023043"/>
    </source>
</evidence>
<keyword evidence="5" id="KW-1185">Reference proteome</keyword>
<dbReference type="PROSITE" id="PS50088">
    <property type="entry name" value="ANK_REPEAT"/>
    <property type="match status" value="2"/>
</dbReference>
<dbReference type="Pfam" id="PF00023">
    <property type="entry name" value="Ank"/>
    <property type="match status" value="1"/>
</dbReference>
<proteinExistence type="predicted"/>
<name>A0A8K0RMY2_9HYPO</name>
<dbReference type="PANTHER" id="PTHR24173:SF74">
    <property type="entry name" value="ANKYRIN REPEAT DOMAIN-CONTAINING PROTEIN 16"/>
    <property type="match status" value="1"/>
</dbReference>
<accession>A0A8K0RMY2</accession>
<evidence type="ECO:0000256" key="1">
    <source>
        <dbReference type="ARBA" id="ARBA00022737"/>
    </source>
</evidence>
<dbReference type="SUPFAM" id="SSF48403">
    <property type="entry name" value="Ankyrin repeat"/>
    <property type="match status" value="1"/>
</dbReference>
<dbReference type="EMBL" id="JAGPXF010000009">
    <property type="protein sequence ID" value="KAH7231033.1"/>
    <property type="molecule type" value="Genomic_DNA"/>
</dbReference>
<evidence type="ECO:0000256" key="3">
    <source>
        <dbReference type="PROSITE-ProRule" id="PRU00023"/>
    </source>
</evidence>
<dbReference type="PANTHER" id="PTHR24173">
    <property type="entry name" value="ANKYRIN REPEAT CONTAINING"/>
    <property type="match status" value="1"/>
</dbReference>
<dbReference type="OrthoDB" id="5086976at2759"/>
<feature type="repeat" description="ANK" evidence="3">
    <location>
        <begin position="99"/>
        <end position="131"/>
    </location>
</feature>
<dbReference type="PROSITE" id="PS50297">
    <property type="entry name" value="ANK_REP_REGION"/>
    <property type="match status" value="2"/>
</dbReference>
<protein>
    <submittedName>
        <fullName evidence="4">Ankyrin repeat-containing domain protein</fullName>
    </submittedName>
</protein>
<dbReference type="InterPro" id="IPR036770">
    <property type="entry name" value="Ankyrin_rpt-contain_sf"/>
</dbReference>
<comment type="caution">
    <text evidence="4">The sequence shown here is derived from an EMBL/GenBank/DDBJ whole genome shotgun (WGS) entry which is preliminary data.</text>
</comment>
<dbReference type="Proteomes" id="UP000813427">
    <property type="component" value="Unassembled WGS sequence"/>
</dbReference>
<dbReference type="Pfam" id="PF12796">
    <property type="entry name" value="Ank_2"/>
    <property type="match status" value="1"/>
</dbReference>
<gene>
    <name evidence="4" type="ORF">BKA59DRAFT_409082</name>
</gene>
<evidence type="ECO:0000313" key="5">
    <source>
        <dbReference type="Proteomes" id="UP000813427"/>
    </source>
</evidence>
<dbReference type="SMART" id="SM00248">
    <property type="entry name" value="ANK"/>
    <property type="match status" value="5"/>
</dbReference>
<keyword evidence="1" id="KW-0677">Repeat</keyword>
<dbReference type="Gene3D" id="1.25.40.20">
    <property type="entry name" value="Ankyrin repeat-containing domain"/>
    <property type="match status" value="1"/>
</dbReference>
<keyword evidence="2 3" id="KW-0040">ANK repeat</keyword>
<sequence length="275" mass="29292">MPSSAEAVWQKGSDALSHILRLFPSSADTGDVNGKIPLHLSCMCGNVGNIGNLLKAGANVNSLDSLGLTPLHCPCGPLGLKSVHLLIRNKASVNAVARDGTIPLHIAAIYGQEKTVGALLENGADVNLQNAQGASALHCLRAVVANGQREVVDVLIATGCVNKDCKDRFERTPLSWVRRTGNAQMMKLLTEGSQRNGALTGENESVVEKEPLQNIEVSRWCDVCTVGIPKGDAYHGCGVCNQGDFDICAECSEIGAHCLEESHRWIVKMDGEAMR</sequence>
<feature type="repeat" description="ANK" evidence="3">
    <location>
        <begin position="33"/>
        <end position="65"/>
    </location>
</feature>
<dbReference type="InterPro" id="IPR002110">
    <property type="entry name" value="Ankyrin_rpt"/>
</dbReference>
<organism evidence="4 5">
    <name type="scientific">Fusarium tricinctum</name>
    <dbReference type="NCBI Taxonomy" id="61284"/>
    <lineage>
        <taxon>Eukaryota</taxon>
        <taxon>Fungi</taxon>
        <taxon>Dikarya</taxon>
        <taxon>Ascomycota</taxon>
        <taxon>Pezizomycotina</taxon>
        <taxon>Sordariomycetes</taxon>
        <taxon>Hypocreomycetidae</taxon>
        <taxon>Hypocreales</taxon>
        <taxon>Nectriaceae</taxon>
        <taxon>Fusarium</taxon>
        <taxon>Fusarium tricinctum species complex</taxon>
    </lineage>
</organism>